<evidence type="ECO:0000313" key="2">
    <source>
        <dbReference type="EMBL" id="HIW88135.1"/>
    </source>
</evidence>
<comment type="caution">
    <text evidence="2">The sequence shown here is derived from an EMBL/GenBank/DDBJ whole genome shotgun (WGS) entry which is preliminary data.</text>
</comment>
<evidence type="ECO:0000313" key="3">
    <source>
        <dbReference type="Proteomes" id="UP000824267"/>
    </source>
</evidence>
<dbReference type="InterPro" id="IPR011990">
    <property type="entry name" value="TPR-like_helical_dom_sf"/>
</dbReference>
<dbReference type="SUPFAM" id="SSF82171">
    <property type="entry name" value="DPP6 N-terminal domain-like"/>
    <property type="match status" value="1"/>
</dbReference>
<dbReference type="Proteomes" id="UP000824267">
    <property type="component" value="Unassembled WGS sequence"/>
</dbReference>
<evidence type="ECO:0000256" key="1">
    <source>
        <dbReference type="SAM" id="SignalP"/>
    </source>
</evidence>
<keyword evidence="1" id="KW-0732">Signal</keyword>
<feature type="signal peptide" evidence="1">
    <location>
        <begin position="1"/>
        <end position="19"/>
    </location>
</feature>
<reference evidence="2" key="1">
    <citation type="journal article" date="2021" name="PeerJ">
        <title>Extensive microbial diversity within the chicken gut microbiome revealed by metagenomics and culture.</title>
        <authorList>
            <person name="Gilroy R."/>
            <person name="Ravi A."/>
            <person name="Getino M."/>
            <person name="Pursley I."/>
            <person name="Horton D.L."/>
            <person name="Alikhan N.F."/>
            <person name="Baker D."/>
            <person name="Gharbi K."/>
            <person name="Hall N."/>
            <person name="Watson M."/>
            <person name="Adriaenssens E.M."/>
            <person name="Foster-Nyarko E."/>
            <person name="Jarju S."/>
            <person name="Secka A."/>
            <person name="Antonio M."/>
            <person name="Oren A."/>
            <person name="Chaudhuri R.R."/>
            <person name="La Ragione R."/>
            <person name="Hildebrand F."/>
            <person name="Pallen M.J."/>
        </authorList>
    </citation>
    <scope>NUCLEOTIDE SEQUENCE</scope>
    <source>
        <strain evidence="2">Gambia16-930</strain>
    </source>
</reference>
<organism evidence="2 3">
    <name type="scientific">Candidatus Onthomorpha intestinigallinarum</name>
    <dbReference type="NCBI Taxonomy" id="2840880"/>
    <lineage>
        <taxon>Bacteria</taxon>
        <taxon>Pseudomonadati</taxon>
        <taxon>Bacteroidota</taxon>
        <taxon>Bacteroidia</taxon>
        <taxon>Bacteroidales</taxon>
        <taxon>Candidatus Onthomorpha</taxon>
    </lineage>
</organism>
<reference evidence="2" key="2">
    <citation type="submission" date="2021-04" db="EMBL/GenBank/DDBJ databases">
        <authorList>
            <person name="Gilroy R."/>
        </authorList>
    </citation>
    <scope>NUCLEOTIDE SEQUENCE</scope>
    <source>
        <strain evidence="2">Gambia16-930</strain>
    </source>
</reference>
<sequence length="619" mass="71437">MRVASFVFILLWGATAVLAQKENPLMFDHCSEDISASVIKDFNKAFKSFLKKEYDKAIPQLKTIIETEPDFASPYFIMGLIGVEKDNPKMIEKYFPLVYRLCPQYNHPLLFYYLGLIDYSNEKFQSSSKHFEQFLQLSLHQEEYSLLQTKAINYIQWNDFLHEAVDNVFPFKPEIIHEISTDEDEQQATVSTDGNHIFFSRKVKTMENGRDSFYKQNAFTIKKTLCLSSKNEDGEFDRGFPVQDLRNIHPSFGRVSLTADNKEMYFSMFHKHNNTSSYDIFRCENINGYWSEPERVETINSSSANEIQPHISSDGNTLYFASNREGSTGGYDIWVSHKSKNGTWMRPSNMGKRINTPGDELSPFLHPDNQSFYFSSDGWKSIGGKDLFYINLNDREMTEPKNIGAAINTEDDEQEIFLLKDGLTAYRTIKQNGKKDYDICTYPLPQSVRAKEVFVLPGKITDNESEEKKAQILLTDLSDNSTVSYYSNLHDGEFALALVKSDDYFISIKKEGYAYLSMFLDAEKDSIKMEIKQIQTGRTYPLNGINLNDKGELTEKSIYVLNDFMKFLKENPKIRIQLIGENECCEKVSFYLTKSGIRKDRVNELFLSKDSPTLSYKIE</sequence>
<proteinExistence type="predicted"/>
<dbReference type="SUPFAM" id="SSF48452">
    <property type="entry name" value="TPR-like"/>
    <property type="match status" value="1"/>
</dbReference>
<dbReference type="InterPro" id="IPR011659">
    <property type="entry name" value="WD40"/>
</dbReference>
<accession>A0A9D1RIP3</accession>
<dbReference type="EMBL" id="DXGG01000240">
    <property type="protein sequence ID" value="HIW88135.1"/>
    <property type="molecule type" value="Genomic_DNA"/>
</dbReference>
<name>A0A9D1RIP3_9BACT</name>
<dbReference type="AlphaFoldDB" id="A0A9D1RIP3"/>
<dbReference type="Gene3D" id="2.120.10.30">
    <property type="entry name" value="TolB, C-terminal domain"/>
    <property type="match status" value="1"/>
</dbReference>
<gene>
    <name evidence="2" type="ORF">IAC47_07715</name>
</gene>
<feature type="chain" id="PRO_5038361402" evidence="1">
    <location>
        <begin position="20"/>
        <end position="619"/>
    </location>
</feature>
<dbReference type="Gene3D" id="1.25.40.10">
    <property type="entry name" value="Tetratricopeptide repeat domain"/>
    <property type="match status" value="1"/>
</dbReference>
<dbReference type="Pfam" id="PF07676">
    <property type="entry name" value="PD40"/>
    <property type="match status" value="2"/>
</dbReference>
<protein>
    <submittedName>
        <fullName evidence="2">Uncharacterized protein</fullName>
    </submittedName>
</protein>
<dbReference type="InterPro" id="IPR011042">
    <property type="entry name" value="6-blade_b-propeller_TolB-like"/>
</dbReference>